<organism evidence="2 3">
    <name type="scientific">Alteraurantiacibacter buctensis</name>
    <dbReference type="NCBI Taxonomy" id="1503981"/>
    <lineage>
        <taxon>Bacteria</taxon>
        <taxon>Pseudomonadati</taxon>
        <taxon>Pseudomonadota</taxon>
        <taxon>Alphaproteobacteria</taxon>
        <taxon>Sphingomonadales</taxon>
        <taxon>Erythrobacteraceae</taxon>
        <taxon>Alteraurantiacibacter</taxon>
    </lineage>
</organism>
<sequence length="134" mass="14145">MIAACLRPLAVLAPLLALLLAAPANAQSLDELDALATASQQEEAGTALAQQQAAEGRWLEALATLDRVLAVNPRSQGSRLLHALYLCEVDDKQGGLLELARLKPRELAERRRDGEAILANAEARCRAAGTGAAK</sequence>
<dbReference type="Proteomes" id="UP000466966">
    <property type="component" value="Unassembled WGS sequence"/>
</dbReference>
<dbReference type="OrthoDB" id="7410925at2"/>
<feature type="signal peptide" evidence="1">
    <location>
        <begin position="1"/>
        <end position="26"/>
    </location>
</feature>
<evidence type="ECO:0000313" key="3">
    <source>
        <dbReference type="Proteomes" id="UP000466966"/>
    </source>
</evidence>
<dbReference type="AlphaFoldDB" id="A0A844YTB2"/>
<evidence type="ECO:0000256" key="1">
    <source>
        <dbReference type="SAM" id="SignalP"/>
    </source>
</evidence>
<reference evidence="2 3" key="1">
    <citation type="submission" date="2019-12" db="EMBL/GenBank/DDBJ databases">
        <title>Genomic-based taxomic classification of the family Erythrobacteraceae.</title>
        <authorList>
            <person name="Xu L."/>
        </authorList>
    </citation>
    <scope>NUCLEOTIDE SEQUENCE [LARGE SCALE GENOMIC DNA]</scope>
    <source>
        <strain evidence="2 3">M0322</strain>
    </source>
</reference>
<accession>A0A844YTB2</accession>
<keyword evidence="1" id="KW-0732">Signal</keyword>
<evidence type="ECO:0000313" key="2">
    <source>
        <dbReference type="EMBL" id="MXO71565.1"/>
    </source>
</evidence>
<dbReference type="EMBL" id="WTYV01000002">
    <property type="protein sequence ID" value="MXO71565.1"/>
    <property type="molecule type" value="Genomic_DNA"/>
</dbReference>
<name>A0A844YTB2_9SPHN</name>
<feature type="chain" id="PRO_5032697128" description="Tetratricopeptide repeat protein" evidence="1">
    <location>
        <begin position="27"/>
        <end position="134"/>
    </location>
</feature>
<evidence type="ECO:0008006" key="4">
    <source>
        <dbReference type="Google" id="ProtNLM"/>
    </source>
</evidence>
<gene>
    <name evidence="2" type="ORF">GRI99_07900</name>
</gene>
<keyword evidence="3" id="KW-1185">Reference proteome</keyword>
<protein>
    <recommendedName>
        <fullName evidence="4">Tetratricopeptide repeat protein</fullName>
    </recommendedName>
</protein>
<proteinExistence type="predicted"/>
<comment type="caution">
    <text evidence="2">The sequence shown here is derived from an EMBL/GenBank/DDBJ whole genome shotgun (WGS) entry which is preliminary data.</text>
</comment>
<dbReference type="RefSeq" id="WP_160771469.1">
    <property type="nucleotide sequence ID" value="NZ_WTYV01000002.1"/>
</dbReference>